<name>A0A0G4KB14_9SPIR</name>
<dbReference type="AlphaFoldDB" id="A0A0G4KB14"/>
<keyword evidence="4" id="KW-1185">Reference proteome</keyword>
<dbReference type="Pfam" id="PF02719">
    <property type="entry name" value="Polysacc_synt_2"/>
    <property type="match status" value="1"/>
</dbReference>
<proteinExistence type="inferred from homology"/>
<dbReference type="EMBL" id="CVLB01000003">
    <property type="protein sequence ID" value="CRF35594.1"/>
    <property type="molecule type" value="Genomic_DNA"/>
</dbReference>
<sequence>MNKKNIVIIGAGNAGETLAYEILTSDDSNEYNILCFLDDDENKKQVNINNNLIDVKGKVKDIENTIEYYKNQNIKIEEIIIAIPTLKQKELLEILDIIYPTGIKYKILPGFFEIIKGNASIKDIRNIEPSDLLGREEIGFDEKEISAYYQDKTILVTGGGGSIGSELVRQLITLPVKKVMALDNSESAIHSLIMSINDRKNEKNKHKFQYIISNVRDYVKVDKILKEENPDIIFHAAAHKHLPFMEAYPEEAIKNNILATENIATLAIKNNIKNFVFISTDKAVRPTSLMGASKRICERMIMSLSHEQNSTAFKITRFGNVLGSSGSVIPVFEKQIREGKPLTVTHPEMVRFFMSIREAARLVIKACTLNDGIIFTLDMGKPVKILDLAKNMLKMYGLTEKDIPIIFTGIREGEKLYEEILMDDETLIPSQYKKLFIAKDPVKCLTPEERKVMIDAFDIASLDADKETIKMLMRKYIEEYTG</sequence>
<evidence type="ECO:0000313" key="4">
    <source>
        <dbReference type="Proteomes" id="UP000043763"/>
    </source>
</evidence>
<protein>
    <submittedName>
        <fullName evidence="3">Capsular polysaccharide biosynthesis protein CapD</fullName>
    </submittedName>
</protein>
<dbReference type="PANTHER" id="PTHR43318:SF1">
    <property type="entry name" value="POLYSACCHARIDE BIOSYNTHESIS PROTEIN EPSC-RELATED"/>
    <property type="match status" value="1"/>
</dbReference>
<gene>
    <name evidence="3" type="primary">capD</name>
    <name evidence="3" type="ORF">BRSU_2759</name>
</gene>
<dbReference type="Proteomes" id="UP000043763">
    <property type="component" value="Unassembled WGS sequence"/>
</dbReference>
<feature type="domain" description="Polysaccharide biosynthesis protein CapD-like" evidence="2">
    <location>
        <begin position="154"/>
        <end position="439"/>
    </location>
</feature>
<dbReference type="OrthoDB" id="9803111at2"/>
<evidence type="ECO:0000256" key="1">
    <source>
        <dbReference type="ARBA" id="ARBA00007430"/>
    </source>
</evidence>
<dbReference type="SUPFAM" id="SSF51735">
    <property type="entry name" value="NAD(P)-binding Rossmann-fold domains"/>
    <property type="match status" value="2"/>
</dbReference>
<comment type="similarity">
    <text evidence="1">Belongs to the polysaccharide synthase family.</text>
</comment>
<accession>A0A0G4KB14</accession>
<dbReference type="Gene3D" id="3.40.50.720">
    <property type="entry name" value="NAD(P)-binding Rossmann-like Domain"/>
    <property type="match status" value="2"/>
</dbReference>
<reference evidence="4" key="1">
    <citation type="submission" date="2015-04" db="EMBL/GenBank/DDBJ databases">
        <authorList>
            <person name="Mushtaq Mamoona"/>
        </authorList>
    </citation>
    <scope>NUCLEOTIDE SEQUENCE [LARGE SCALE GENOMIC DNA]</scope>
    <source>
        <strain evidence="4">AN4859/03</strain>
    </source>
</reference>
<evidence type="ECO:0000313" key="3">
    <source>
        <dbReference type="EMBL" id="CRF35594.1"/>
    </source>
</evidence>
<evidence type="ECO:0000259" key="2">
    <source>
        <dbReference type="Pfam" id="PF02719"/>
    </source>
</evidence>
<dbReference type="InterPro" id="IPR051203">
    <property type="entry name" value="Polysaccharide_Synthase-Rel"/>
</dbReference>
<dbReference type="PANTHER" id="PTHR43318">
    <property type="entry name" value="UDP-N-ACETYLGLUCOSAMINE 4,6-DEHYDRATASE"/>
    <property type="match status" value="1"/>
</dbReference>
<dbReference type="CDD" id="cd05237">
    <property type="entry name" value="UDP_invert_4-6DH_SDR_e"/>
    <property type="match status" value="1"/>
</dbReference>
<dbReference type="InterPro" id="IPR003869">
    <property type="entry name" value="Polysac_CapD-like"/>
</dbReference>
<dbReference type="Pfam" id="PF13727">
    <property type="entry name" value="CoA_binding_3"/>
    <property type="match status" value="1"/>
</dbReference>
<dbReference type="InterPro" id="IPR036291">
    <property type="entry name" value="NAD(P)-bd_dom_sf"/>
</dbReference>
<organism evidence="3 4">
    <name type="scientific">Brachyspira suanatina</name>
    <dbReference type="NCBI Taxonomy" id="381802"/>
    <lineage>
        <taxon>Bacteria</taxon>
        <taxon>Pseudomonadati</taxon>
        <taxon>Spirochaetota</taxon>
        <taxon>Spirochaetia</taxon>
        <taxon>Brachyspirales</taxon>
        <taxon>Brachyspiraceae</taxon>
        <taxon>Brachyspira</taxon>
    </lineage>
</organism>